<evidence type="ECO:0000313" key="1">
    <source>
        <dbReference type="EMBL" id="KAG0723975.1"/>
    </source>
</evidence>
<comment type="caution">
    <text evidence="1">The sequence shown here is derived from an EMBL/GenBank/DDBJ whole genome shotgun (WGS) entry which is preliminary data.</text>
</comment>
<name>A0A8J5D0G0_CHIOP</name>
<organism evidence="1 2">
    <name type="scientific">Chionoecetes opilio</name>
    <name type="common">Atlantic snow crab</name>
    <name type="synonym">Cancer opilio</name>
    <dbReference type="NCBI Taxonomy" id="41210"/>
    <lineage>
        <taxon>Eukaryota</taxon>
        <taxon>Metazoa</taxon>
        <taxon>Ecdysozoa</taxon>
        <taxon>Arthropoda</taxon>
        <taxon>Crustacea</taxon>
        <taxon>Multicrustacea</taxon>
        <taxon>Malacostraca</taxon>
        <taxon>Eumalacostraca</taxon>
        <taxon>Eucarida</taxon>
        <taxon>Decapoda</taxon>
        <taxon>Pleocyemata</taxon>
        <taxon>Brachyura</taxon>
        <taxon>Eubrachyura</taxon>
        <taxon>Majoidea</taxon>
        <taxon>Majidae</taxon>
        <taxon>Chionoecetes</taxon>
    </lineage>
</organism>
<sequence length="142" mass="15493">MTFHCQQTSTLVCSQTLAWDNIDRLEETLSGAGTSHRVNGIAVQFQVAGSVPEKVLPEITKSKIRSITLTASIPPIYNVGRRAGPPKIETAYVDTTKESRIQRPRTISGFLLECQTMRTSPSAVGLGSTSKSAETLQWSRTL</sequence>
<gene>
    <name evidence="1" type="ORF">GWK47_041585</name>
</gene>
<dbReference type="OrthoDB" id="8060926at2759"/>
<keyword evidence="2" id="KW-1185">Reference proteome</keyword>
<reference evidence="1" key="1">
    <citation type="submission" date="2020-07" db="EMBL/GenBank/DDBJ databases">
        <title>The High-quality genome of the commercially important snow crab, Chionoecetes opilio.</title>
        <authorList>
            <person name="Jeong J.-H."/>
            <person name="Ryu S."/>
        </authorList>
    </citation>
    <scope>NUCLEOTIDE SEQUENCE</scope>
    <source>
        <strain evidence="1">MADBK_172401_WGS</strain>
        <tissue evidence="1">Digestive gland</tissue>
    </source>
</reference>
<protein>
    <submittedName>
        <fullName evidence="1">Uncharacterized protein</fullName>
    </submittedName>
</protein>
<dbReference type="Proteomes" id="UP000770661">
    <property type="component" value="Unassembled WGS sequence"/>
</dbReference>
<accession>A0A8J5D0G0</accession>
<dbReference type="AlphaFoldDB" id="A0A8J5D0G0"/>
<proteinExistence type="predicted"/>
<dbReference type="EMBL" id="JACEEZ010007543">
    <property type="protein sequence ID" value="KAG0723975.1"/>
    <property type="molecule type" value="Genomic_DNA"/>
</dbReference>
<evidence type="ECO:0000313" key="2">
    <source>
        <dbReference type="Proteomes" id="UP000770661"/>
    </source>
</evidence>